<proteinExistence type="predicted"/>
<feature type="domain" description="HTH araC/xylS-type" evidence="1">
    <location>
        <begin position="129"/>
        <end position="226"/>
    </location>
</feature>
<name>A0A1M5ZBA7_9BURK</name>
<reference evidence="2 3" key="1">
    <citation type="submission" date="2016-11" db="EMBL/GenBank/DDBJ databases">
        <authorList>
            <person name="Jaros S."/>
            <person name="Januszkiewicz K."/>
            <person name="Wedrychowicz H."/>
        </authorList>
    </citation>
    <scope>NUCLEOTIDE SEQUENCE [LARGE SCALE GENOMIC DNA]</scope>
    <source>
        <strain evidence="2 3">CGMCC 1.10190</strain>
    </source>
</reference>
<dbReference type="Gene3D" id="2.60.120.10">
    <property type="entry name" value="Jelly Rolls"/>
    <property type="match status" value="1"/>
</dbReference>
<sequence length="226" mass="24816">MPLDLFHSCMPSCSIRRYSGEYISHAHDHAQLMFALRGRMELEVGGRSAFADSSCGMIIPAGVAHGYMAPRDVRMLVIDAPAQAGIDRVRRFAVTAACRRGAAGPDVFAQLALILDAPGIAARRGIDLERLDAALDHALHEPWTTARMAALFFLSPQRFHARLLELTGLAPQAYLRARRLDAAGRLLRGGVLLEASALRVGYRSASALGHALRRDRQWGARQLRKR</sequence>
<evidence type="ECO:0000313" key="3">
    <source>
        <dbReference type="Proteomes" id="UP000184226"/>
    </source>
</evidence>
<gene>
    <name evidence="2" type="ORF">SAMN04488135_113124</name>
</gene>
<dbReference type="RefSeq" id="WP_073106958.1">
    <property type="nucleotide sequence ID" value="NZ_FQXE01000013.1"/>
</dbReference>
<dbReference type="AlphaFoldDB" id="A0A1M5ZBA7"/>
<dbReference type="GO" id="GO:0003700">
    <property type="term" value="F:DNA-binding transcription factor activity"/>
    <property type="evidence" value="ECO:0007669"/>
    <property type="project" value="InterPro"/>
</dbReference>
<dbReference type="InterPro" id="IPR011051">
    <property type="entry name" value="RmlC_Cupin_sf"/>
</dbReference>
<evidence type="ECO:0000313" key="2">
    <source>
        <dbReference type="EMBL" id="SHI21507.1"/>
    </source>
</evidence>
<dbReference type="Pfam" id="PF12833">
    <property type="entry name" value="HTH_18"/>
    <property type="match status" value="1"/>
</dbReference>
<dbReference type="InterPro" id="IPR018060">
    <property type="entry name" value="HTH_AraC"/>
</dbReference>
<protein>
    <submittedName>
        <fullName evidence="2">AraC-type DNA-binding protein</fullName>
    </submittedName>
</protein>
<dbReference type="GO" id="GO:0043565">
    <property type="term" value="F:sequence-specific DNA binding"/>
    <property type="evidence" value="ECO:0007669"/>
    <property type="project" value="InterPro"/>
</dbReference>
<organism evidence="2 3">
    <name type="scientific">Pollutimonas bauzanensis</name>
    <dbReference type="NCBI Taxonomy" id="658167"/>
    <lineage>
        <taxon>Bacteria</taxon>
        <taxon>Pseudomonadati</taxon>
        <taxon>Pseudomonadota</taxon>
        <taxon>Betaproteobacteria</taxon>
        <taxon>Burkholderiales</taxon>
        <taxon>Alcaligenaceae</taxon>
        <taxon>Pollutimonas</taxon>
    </lineage>
</organism>
<accession>A0A1M5ZBA7</accession>
<dbReference type="Gene3D" id="1.10.10.60">
    <property type="entry name" value="Homeodomain-like"/>
    <property type="match status" value="1"/>
</dbReference>
<dbReference type="STRING" id="658167.SAMN04488135_113124"/>
<keyword evidence="2" id="KW-0238">DNA-binding</keyword>
<evidence type="ECO:0000259" key="1">
    <source>
        <dbReference type="PROSITE" id="PS01124"/>
    </source>
</evidence>
<dbReference type="EMBL" id="FQXE01000013">
    <property type="protein sequence ID" value="SHI21507.1"/>
    <property type="molecule type" value="Genomic_DNA"/>
</dbReference>
<dbReference type="SMART" id="SM00342">
    <property type="entry name" value="HTH_ARAC"/>
    <property type="match status" value="1"/>
</dbReference>
<keyword evidence="3" id="KW-1185">Reference proteome</keyword>
<dbReference type="PANTHER" id="PTHR11019">
    <property type="entry name" value="HTH-TYPE TRANSCRIPTIONAL REGULATOR NIMR"/>
    <property type="match status" value="1"/>
</dbReference>
<dbReference type="PROSITE" id="PS01124">
    <property type="entry name" value="HTH_ARAC_FAMILY_2"/>
    <property type="match status" value="1"/>
</dbReference>
<dbReference type="InterPro" id="IPR014710">
    <property type="entry name" value="RmlC-like_jellyroll"/>
</dbReference>
<dbReference type="SUPFAM" id="SSF51182">
    <property type="entry name" value="RmlC-like cupins"/>
    <property type="match status" value="1"/>
</dbReference>
<dbReference type="OrthoDB" id="8811403at2"/>
<dbReference type="PANTHER" id="PTHR11019:SF159">
    <property type="entry name" value="TRANSCRIPTIONAL REGULATOR-RELATED"/>
    <property type="match status" value="1"/>
</dbReference>
<dbReference type="Proteomes" id="UP000184226">
    <property type="component" value="Unassembled WGS sequence"/>
</dbReference>